<gene>
    <name evidence="2" type="ORF">C4532_19080</name>
</gene>
<dbReference type="EMBL" id="QZKI01000137">
    <property type="protein sequence ID" value="RJP64534.1"/>
    <property type="molecule type" value="Genomic_DNA"/>
</dbReference>
<name>A0A419ENU7_9BACT</name>
<comment type="caution">
    <text evidence="2">The sequence shown here is derived from an EMBL/GenBank/DDBJ whole genome shotgun (WGS) entry which is preliminary data.</text>
</comment>
<reference evidence="2 3" key="1">
    <citation type="journal article" date="2017" name="ISME J.">
        <title>Energy and carbon metabolisms in a deep terrestrial subsurface fluid microbial community.</title>
        <authorList>
            <person name="Momper L."/>
            <person name="Jungbluth S.P."/>
            <person name="Lee M.D."/>
            <person name="Amend J.P."/>
        </authorList>
    </citation>
    <scope>NUCLEOTIDE SEQUENCE [LARGE SCALE GENOMIC DNA]</scope>
    <source>
        <strain evidence="2">SURF_17</strain>
    </source>
</reference>
<dbReference type="InterPro" id="IPR018391">
    <property type="entry name" value="PQQ_b-propeller_rpt"/>
</dbReference>
<evidence type="ECO:0000313" key="3">
    <source>
        <dbReference type="Proteomes" id="UP000285961"/>
    </source>
</evidence>
<dbReference type="InterPro" id="IPR011047">
    <property type="entry name" value="Quinoprotein_ADH-like_sf"/>
</dbReference>
<dbReference type="Gene3D" id="2.130.10.10">
    <property type="entry name" value="YVTN repeat-like/Quinoprotein amine dehydrogenase"/>
    <property type="match status" value="1"/>
</dbReference>
<dbReference type="PANTHER" id="PTHR34512">
    <property type="entry name" value="CELL SURFACE PROTEIN"/>
    <property type="match status" value="1"/>
</dbReference>
<dbReference type="InterPro" id="IPR015943">
    <property type="entry name" value="WD40/YVTN_repeat-like_dom_sf"/>
</dbReference>
<sequence>MGSSSRINRSSIHLKVAIVSLVAAVVSAANCIAAYCSVLHDEAHFATRGAYLYVVPRNGLLQKIDTESGRVLWTSQDEYEGRPLRGSAYTTPVFADGQFFTLEMDNLRLLSVDCGTGHLTMVHQYGSWSGTTAVVPYAPILCGDLILTGATFFVQALQPSEKSLRWNIGYKTGEFTHLWDYFLSGNSLYILVNSLLKRSHAQEDIPQSLRTGDYLIDETLSEFEMVELDCSTGKTLSRFGKDTFLNDTTSKIERTYATGEWEGKKLIFMTYTDDSRIPVHRLFGFDPVSKSVTILVEQLNHPTYSTKVQDIGHKPLVTNGAVFYSVQYPDTALGTLAARDLKNDKMLWHTETVEVPYAAAKDKLFTNVRHRESDQLNCRNAQTGELIWTRKLKRLQPFHKVCEVGVSNGRVYVLSSEYMRALDATNGEEIWAVQLESTEDHYGETTESIWSRISEYFHRLF</sequence>
<dbReference type="SMART" id="SM00564">
    <property type="entry name" value="PQQ"/>
    <property type="match status" value="3"/>
</dbReference>
<dbReference type="InterPro" id="IPR002372">
    <property type="entry name" value="PQQ_rpt_dom"/>
</dbReference>
<dbReference type="PANTHER" id="PTHR34512:SF30">
    <property type="entry name" value="OUTER MEMBRANE PROTEIN ASSEMBLY FACTOR BAMB"/>
    <property type="match status" value="1"/>
</dbReference>
<protein>
    <recommendedName>
        <fullName evidence="1">Pyrrolo-quinoline quinone repeat domain-containing protein</fullName>
    </recommendedName>
</protein>
<dbReference type="Proteomes" id="UP000285961">
    <property type="component" value="Unassembled WGS sequence"/>
</dbReference>
<organism evidence="2 3">
    <name type="scientific">Candidatus Abyssobacteria bacterium SURF_17</name>
    <dbReference type="NCBI Taxonomy" id="2093361"/>
    <lineage>
        <taxon>Bacteria</taxon>
        <taxon>Pseudomonadati</taxon>
        <taxon>Candidatus Hydrogenedentota</taxon>
        <taxon>Candidatus Abyssobacteria</taxon>
    </lineage>
</organism>
<feature type="domain" description="Pyrrolo-quinoline quinone repeat" evidence="1">
    <location>
        <begin position="334"/>
        <end position="439"/>
    </location>
</feature>
<feature type="domain" description="Pyrrolo-quinoline quinone repeat" evidence="1">
    <location>
        <begin position="45"/>
        <end position="167"/>
    </location>
</feature>
<dbReference type="SUPFAM" id="SSF50998">
    <property type="entry name" value="Quinoprotein alcohol dehydrogenase-like"/>
    <property type="match status" value="1"/>
</dbReference>
<dbReference type="AlphaFoldDB" id="A0A419ENU7"/>
<dbReference type="Pfam" id="PF13360">
    <property type="entry name" value="PQQ_2"/>
    <property type="match status" value="2"/>
</dbReference>
<evidence type="ECO:0000259" key="1">
    <source>
        <dbReference type="Pfam" id="PF13360"/>
    </source>
</evidence>
<evidence type="ECO:0000313" key="2">
    <source>
        <dbReference type="EMBL" id="RJP64534.1"/>
    </source>
</evidence>
<accession>A0A419ENU7</accession>
<proteinExistence type="predicted"/>
<dbReference type="Gene3D" id="2.40.128.630">
    <property type="match status" value="1"/>
</dbReference>